<gene>
    <name evidence="3" type="ORF">CSW14_14030</name>
    <name evidence="2" type="ORF">CSW30_02105</name>
    <name evidence="1" type="ORF">CSW37_00200</name>
</gene>
<evidence type="ECO:0000313" key="1">
    <source>
        <dbReference type="EMBL" id="RTH40393.1"/>
    </source>
</evidence>
<dbReference type="RefSeq" id="WP_019551629.1">
    <property type="nucleotide sequence ID" value="NZ_PELZ01000005.1"/>
</dbReference>
<organism evidence="1 6">
    <name type="scientific">Thermus scotoductus</name>
    <dbReference type="NCBI Taxonomy" id="37636"/>
    <lineage>
        <taxon>Bacteria</taxon>
        <taxon>Thermotogati</taxon>
        <taxon>Deinococcota</taxon>
        <taxon>Deinococci</taxon>
        <taxon>Thermales</taxon>
        <taxon>Thermaceae</taxon>
        <taxon>Thermus</taxon>
    </lineage>
</organism>
<dbReference type="GeneID" id="93867653"/>
<proteinExistence type="predicted"/>
<dbReference type="SUPFAM" id="SSF160761">
    <property type="entry name" value="TTHC002-like"/>
    <property type="match status" value="1"/>
</dbReference>
<evidence type="ECO:0000313" key="4">
    <source>
        <dbReference type="Proteomes" id="UP000287173"/>
    </source>
</evidence>
<dbReference type="Pfam" id="PF18882">
    <property type="entry name" value="DUF5647"/>
    <property type="match status" value="1"/>
</dbReference>
<dbReference type="InterPro" id="IPR043707">
    <property type="entry name" value="DUF5647"/>
</dbReference>
<evidence type="ECO:0000313" key="6">
    <source>
        <dbReference type="Proteomes" id="UP000288051"/>
    </source>
</evidence>
<dbReference type="Proteomes" id="UP000287173">
    <property type="component" value="Unassembled WGS sequence"/>
</dbReference>
<dbReference type="AlphaFoldDB" id="A0A430SI90"/>
<dbReference type="EMBL" id="PEMW01000482">
    <property type="protein sequence ID" value="RTI47421.1"/>
    <property type="molecule type" value="Genomic_DNA"/>
</dbReference>
<name>A0A430SI90_THESC</name>
<dbReference type="Proteomes" id="UP000287467">
    <property type="component" value="Unassembled WGS sequence"/>
</dbReference>
<dbReference type="EMBL" id="PEMG01000040">
    <property type="protein sequence ID" value="RTI11697.1"/>
    <property type="molecule type" value="Genomic_DNA"/>
</dbReference>
<reference evidence="4 5" key="1">
    <citation type="journal article" date="2019" name="Extremophiles">
        <title>Biogeography of thermophiles and predominance of Thermus scotoductus in domestic water heaters.</title>
        <authorList>
            <person name="Wilpiszeski R.L."/>
            <person name="Zhang Z."/>
            <person name="House C.H."/>
        </authorList>
    </citation>
    <scope>NUCLEOTIDE SEQUENCE [LARGE SCALE GENOMIC DNA]</scope>
    <source>
        <strain evidence="2 4">17_S17</strain>
        <strain evidence="3 5">1_S1</strain>
        <strain evidence="1 6">24_S24</strain>
    </source>
</reference>
<evidence type="ECO:0000313" key="2">
    <source>
        <dbReference type="EMBL" id="RTI11697.1"/>
    </source>
</evidence>
<dbReference type="Gene3D" id="3.40.1350.20">
    <property type="match status" value="1"/>
</dbReference>
<comment type="caution">
    <text evidence="1">The sequence shown here is derived from an EMBL/GenBank/DDBJ whole genome shotgun (WGS) entry which is preliminary data.</text>
</comment>
<dbReference type="InterPro" id="IPR037262">
    <property type="entry name" value="TTHC002-like"/>
</dbReference>
<protein>
    <submittedName>
        <fullName evidence="1">Uncharacterized protein</fullName>
    </submittedName>
</protein>
<evidence type="ECO:0000313" key="3">
    <source>
        <dbReference type="EMBL" id="RTI47421.1"/>
    </source>
</evidence>
<dbReference type="EMBL" id="PELZ01000005">
    <property type="protein sequence ID" value="RTH40393.1"/>
    <property type="molecule type" value="Genomic_DNA"/>
</dbReference>
<accession>A0A430SI90</accession>
<sequence length="90" mass="9971">MEEKEARFRMQELYGRVHGVLLDLELAGRLPESYRLVILPLDEPGVAAYALAVAQAPNPENLPLVHALFWKGELQTLLLPGGEAIRPQVA</sequence>
<dbReference type="Proteomes" id="UP000288051">
    <property type="component" value="Unassembled WGS sequence"/>
</dbReference>
<evidence type="ECO:0000313" key="5">
    <source>
        <dbReference type="Proteomes" id="UP000287467"/>
    </source>
</evidence>